<dbReference type="PANTHER" id="PTHR46268">
    <property type="entry name" value="STRESS RESPONSE PROTEIN NHAX"/>
    <property type="match status" value="1"/>
</dbReference>
<feature type="domain" description="UspA" evidence="2">
    <location>
        <begin position="1"/>
        <end position="157"/>
    </location>
</feature>
<protein>
    <submittedName>
        <fullName evidence="3">Universal stress protein</fullName>
    </submittedName>
</protein>
<gene>
    <name evidence="3" type="ORF">QQ91_001490</name>
</gene>
<dbReference type="AlphaFoldDB" id="A0A0C1YNZ3"/>
<dbReference type="PANTHER" id="PTHR46268:SF8">
    <property type="entry name" value="UNIVERSAL STRESS PROTEIN SLL1388"/>
    <property type="match status" value="1"/>
</dbReference>
<dbReference type="InterPro" id="IPR006015">
    <property type="entry name" value="Universal_stress_UspA"/>
</dbReference>
<dbReference type="InterPro" id="IPR014729">
    <property type="entry name" value="Rossmann-like_a/b/a_fold"/>
</dbReference>
<dbReference type="Pfam" id="PF00582">
    <property type="entry name" value="Usp"/>
    <property type="match status" value="1"/>
</dbReference>
<dbReference type="InterPro" id="IPR006016">
    <property type="entry name" value="UspA"/>
</dbReference>
<evidence type="ECO:0000313" key="3">
    <source>
        <dbReference type="EMBL" id="NEV65785.1"/>
    </source>
</evidence>
<evidence type="ECO:0000256" key="1">
    <source>
        <dbReference type="ARBA" id="ARBA00008791"/>
    </source>
</evidence>
<proteinExistence type="inferred from homology"/>
<name>A0A0C1YNZ3_9CYAN</name>
<comment type="caution">
    <text evidence="3">The sequence shown here is derived from an EMBL/GenBank/DDBJ whole genome shotgun (WGS) entry which is preliminary data.</text>
</comment>
<reference evidence="3" key="1">
    <citation type="submission" date="2014-11" db="EMBL/GenBank/DDBJ databases">
        <authorList>
            <person name="Malar M.C."/>
            <person name="Sen D."/>
            <person name="Tripathy S."/>
        </authorList>
    </citation>
    <scope>NUCLEOTIDE SEQUENCE</scope>
    <source>
        <strain evidence="3">BDU141951</strain>
    </source>
</reference>
<dbReference type="EMBL" id="JTHE02000002">
    <property type="protein sequence ID" value="NEV65785.1"/>
    <property type="molecule type" value="Genomic_DNA"/>
</dbReference>
<reference evidence="3" key="2">
    <citation type="journal article" date="2015" name="Genome Announc.">
        <title>Draft Genome Sequence of Filamentous Marine Cyanobacterium Lyngbya confervoides Strain BDU141951.</title>
        <authorList>
            <person name="Chandrababunaidu M.M."/>
            <person name="Sen D."/>
            <person name="Tripathy S."/>
        </authorList>
    </citation>
    <scope>NUCLEOTIDE SEQUENCE</scope>
    <source>
        <strain evidence="3">BDU141951</strain>
    </source>
</reference>
<evidence type="ECO:0000259" key="2">
    <source>
        <dbReference type="Pfam" id="PF00582"/>
    </source>
</evidence>
<dbReference type="CDD" id="cd00293">
    <property type="entry name" value="USP-like"/>
    <property type="match status" value="1"/>
</dbReference>
<dbReference type="SUPFAM" id="SSF52402">
    <property type="entry name" value="Adenine nucleotide alpha hydrolases-like"/>
    <property type="match status" value="1"/>
</dbReference>
<dbReference type="PIRSF" id="PIRSF006276">
    <property type="entry name" value="UspA"/>
    <property type="match status" value="1"/>
</dbReference>
<accession>A0A0C1YNZ3</accession>
<sequence length="179" mass="19649">MYRKILVAVDHSALQNYLLEKAMGLAKLMKADLIIVHALSAYDEGSPGLPMRAYHSYYPISDSVAWETYQKRWEDYEQQGLNELRQLADQATAEGIKTEFTQTAGDPGRVICDMAASWQADLIVVGNRGRSGLSEFFLGSVSNYVMHHAPCSVLVVHNTEVPNAQAKTAETAETAGAIA</sequence>
<reference evidence="3" key="3">
    <citation type="submission" date="2020-02" db="EMBL/GenBank/DDBJ databases">
        <authorList>
            <person name="Sarangi A.N."/>
            <person name="Ghosh S."/>
            <person name="Mukherjee M."/>
            <person name="Tripathy S."/>
        </authorList>
    </citation>
    <scope>NUCLEOTIDE SEQUENCE</scope>
    <source>
        <strain evidence="3">BDU141951</strain>
    </source>
</reference>
<dbReference type="Gene3D" id="3.40.50.620">
    <property type="entry name" value="HUPs"/>
    <property type="match status" value="1"/>
</dbReference>
<dbReference type="PRINTS" id="PR01438">
    <property type="entry name" value="UNVRSLSTRESS"/>
</dbReference>
<comment type="similarity">
    <text evidence="1">Belongs to the universal stress protein A family.</text>
</comment>
<organism evidence="3">
    <name type="scientific">Lyngbya confervoides BDU141951</name>
    <dbReference type="NCBI Taxonomy" id="1574623"/>
    <lineage>
        <taxon>Bacteria</taxon>
        <taxon>Bacillati</taxon>
        <taxon>Cyanobacteriota</taxon>
        <taxon>Cyanophyceae</taxon>
        <taxon>Oscillatoriophycideae</taxon>
        <taxon>Oscillatoriales</taxon>
        <taxon>Microcoleaceae</taxon>
        <taxon>Lyngbya</taxon>
    </lineage>
</organism>